<dbReference type="Proteomes" id="UP000798662">
    <property type="component" value="Chromosome 3"/>
</dbReference>
<evidence type="ECO:0000313" key="2">
    <source>
        <dbReference type="Proteomes" id="UP000798662"/>
    </source>
</evidence>
<sequence>MATLFDGVLFPQSLQELVKGIRAHRRDEAVYIRGKIAEITTECRSSEPHKKANGVLKLTYLQMLGYPVDFASFYILEVMSRTEFAHKRVGYLAAGQVFSPTTDVLLLTTNLFKKDITAGRLADCSHALNCVAKVATAELARELAPDVVTLLASPRPYIRKKATLTLYSLVAASPDILPAATVRLKDRLVDSDSSVVCAAVTVVAQLAAKSPRPFLVLAPVLYRILTESHNNWLLIKVVKLFGVLAPLEPRLARKLAAPLTSLMKSTKAKSLLYECCSTVSLALLGEAPLVALAADHLGQFVMDSDQNLKYLGLAAMRRLATRFPTAVMPHRGLVLDCLDDADVGIRLRALDLVGALVHQDTFREVFDVLLDHLEAVAAVAGHASVAGLAGSGGATEEDGGGVSGGAGRHALSAIDTDAPFREVLATRLLDAGVFVRPTAPTVMAEGSASATRRRMEPSQPEGEGTALESAAAGPAAAPSPSMAASSASKVEAGLSTISLADPVRASDEAIRRRTGGYLQLLTEDDFEWYVAEVLGCVARCSRSLSAAITCRAAAQLVELPARVPAARPACVELALQLLQTDGERTAGPSDQDGPSVVAAVPALPVDTLTDATATTTGDGNGASSQQGDSVEDNGDVTSSEDGSKLSGGGTDSGATAATKARATAAASTTLSPGRDATPLPAALLAAAAWLIGEYAPLVPRPALGVVTALLAAVPVGGGARCVSSALKLYASVASSDSVNVVSRVDGVGEGGSGGGGGGGSEETDATELRELLLKALPQLAASAVAEVQERASVTLALVTAAPPGSADATVLRDIFVAPLLPVDSGSQARLSLPPPAAAAGVDLSVPLLGTAERARLACDAAAAAAVDEADRGMEGARASGRSSVAARGAARGREASSLLSASGGGGDGGGGGHVSSRRAGVAPRRPWGDRSLRGTAATAEAATLIDVAAGDDNDGGSGGGAPNPRGGRSRRAAAAILADVSLEPLGPASEDAPRGDAVASGAAAATAADSLYGELDFGIGGARSAAGSRSAAAAGDGGRRGGSAKPAKPRRKAQPAAAAAMVAAGGGGDVGQLVDLGDAAAVVKAPARKARSSKGARAGTKKAPPPPSADSFLQ</sequence>
<evidence type="ECO:0000313" key="1">
    <source>
        <dbReference type="EMBL" id="KAK1870428.1"/>
    </source>
</evidence>
<reference evidence="1" key="1">
    <citation type="submission" date="2019-11" db="EMBL/GenBank/DDBJ databases">
        <title>Nori genome reveals adaptations in red seaweeds to the harsh intertidal environment.</title>
        <authorList>
            <person name="Wang D."/>
            <person name="Mao Y."/>
        </authorList>
    </citation>
    <scope>NUCLEOTIDE SEQUENCE</scope>
    <source>
        <tissue evidence="1">Gametophyte</tissue>
    </source>
</reference>
<dbReference type="EMBL" id="CM020620">
    <property type="protein sequence ID" value="KAK1870428.1"/>
    <property type="molecule type" value="Genomic_DNA"/>
</dbReference>
<name>A0ACC3CK02_PYRYE</name>
<keyword evidence="2" id="KW-1185">Reference proteome</keyword>
<proteinExistence type="predicted"/>
<accession>A0ACC3CK02</accession>
<comment type="caution">
    <text evidence="1">The sequence shown here is derived from an EMBL/GenBank/DDBJ whole genome shotgun (WGS) entry which is preliminary data.</text>
</comment>
<protein>
    <submittedName>
        <fullName evidence="1">Uncharacterized protein</fullName>
    </submittedName>
</protein>
<organism evidence="1 2">
    <name type="scientific">Pyropia yezoensis</name>
    <name type="common">Susabi-nori</name>
    <name type="synonym">Porphyra yezoensis</name>
    <dbReference type="NCBI Taxonomy" id="2788"/>
    <lineage>
        <taxon>Eukaryota</taxon>
        <taxon>Rhodophyta</taxon>
        <taxon>Bangiophyceae</taxon>
        <taxon>Bangiales</taxon>
        <taxon>Bangiaceae</taxon>
        <taxon>Pyropia</taxon>
    </lineage>
</organism>
<gene>
    <name evidence="1" type="ORF">I4F81_012888</name>
</gene>